<organism evidence="1 2">
    <name type="scientific">Ovis ammon polii</name>
    <dbReference type="NCBI Taxonomy" id="230172"/>
    <lineage>
        <taxon>Eukaryota</taxon>
        <taxon>Metazoa</taxon>
        <taxon>Chordata</taxon>
        <taxon>Craniata</taxon>
        <taxon>Vertebrata</taxon>
        <taxon>Euteleostomi</taxon>
        <taxon>Mammalia</taxon>
        <taxon>Eutheria</taxon>
        <taxon>Laurasiatheria</taxon>
        <taxon>Artiodactyla</taxon>
        <taxon>Ruminantia</taxon>
        <taxon>Pecora</taxon>
        <taxon>Bovidae</taxon>
        <taxon>Caprinae</taxon>
        <taxon>Ovis</taxon>
    </lineage>
</organism>
<dbReference type="EMBL" id="JAKZEL010000005">
    <property type="protein sequence ID" value="KAI4543951.1"/>
    <property type="molecule type" value="Genomic_DNA"/>
</dbReference>
<name>A0AAD4UD98_OVIAM</name>
<accession>A0AAD4UD98</accession>
<dbReference type="AlphaFoldDB" id="A0AAD4UD98"/>
<proteinExistence type="predicted"/>
<reference evidence="1" key="1">
    <citation type="submission" date="2022-03" db="EMBL/GenBank/DDBJ databases">
        <title>Genomic analyses of argali, domestic sheep and their hybrids provide insights into chromosomal evolution, heterosis and genetic basis of agronomic traits.</title>
        <authorList>
            <person name="Li M."/>
        </authorList>
    </citation>
    <scope>NUCLEOTIDE SEQUENCE</scope>
    <source>
        <strain evidence="1">CAU-MHL-2022a</strain>
        <tissue evidence="1">Skin</tissue>
    </source>
</reference>
<dbReference type="Proteomes" id="UP001214576">
    <property type="component" value="Unassembled WGS sequence"/>
</dbReference>
<evidence type="ECO:0000313" key="2">
    <source>
        <dbReference type="Proteomes" id="UP001214576"/>
    </source>
</evidence>
<evidence type="ECO:0000313" key="1">
    <source>
        <dbReference type="EMBL" id="KAI4543951.1"/>
    </source>
</evidence>
<protein>
    <submittedName>
        <fullName evidence="1">Uncharacterized protein</fullName>
    </submittedName>
</protein>
<sequence length="200" mass="21806">MDKIFAMQIGQKDVVSHWEQHNRASAFPKVRVFLLTRLGVFMDPSDILEPHVLASLFSSLVCPPSPQEKPFVSTNKTLVQTYRMCPVKKLMSSGRTGEAHKEDVGLDSRTAPWFGDKKAAILRNSSELEPEIWAGKLTARGWMSELPAVILKPGGIAVMLNITPPPAGQDGAAYPSPVNQVEGKKPFAVCLSLCPGLALQ</sequence>
<keyword evidence="2" id="KW-1185">Reference proteome</keyword>
<gene>
    <name evidence="1" type="ORF">MG293_006745</name>
</gene>
<comment type="caution">
    <text evidence="1">The sequence shown here is derived from an EMBL/GenBank/DDBJ whole genome shotgun (WGS) entry which is preliminary data.</text>
</comment>